<proteinExistence type="predicted"/>
<dbReference type="EMBL" id="JABTEG010000002">
    <property type="protein sequence ID" value="KAG4305761.1"/>
    <property type="molecule type" value="Genomic_DNA"/>
</dbReference>
<dbReference type="Proteomes" id="UP000768646">
    <property type="component" value="Unassembled WGS sequence"/>
</dbReference>
<protein>
    <submittedName>
        <fullName evidence="1">Uncharacterized protein</fullName>
    </submittedName>
</protein>
<keyword evidence="2" id="KW-1185">Reference proteome</keyword>
<gene>
    <name evidence="1" type="ORF">PORY_000671</name>
</gene>
<name>A0ACB7CDC5_9ASCO</name>
<sequence length="204" mass="22240">MCAASSAKPPAACQGPANFSLETLKGLQVKVKTLHDEVQTGQTTAVYAYDATTNTLMLQRASKGAPKGVWDVVVLKVSALKEVHVVSDRGHGGVPNGRRPSDGGVVIRPVALEGLAAREQASRRAYEAEMARWGVGVTQEGQRLFDALSRTLPCRWEKQSILVLDEVYIDPPYTVEACRAASKDAQSYQRVCRVVRGVRLPWHE</sequence>
<organism evidence="1 2">
    <name type="scientific">Pneumocystis oryctolagi</name>
    <dbReference type="NCBI Taxonomy" id="42067"/>
    <lineage>
        <taxon>Eukaryota</taxon>
        <taxon>Fungi</taxon>
        <taxon>Dikarya</taxon>
        <taxon>Ascomycota</taxon>
        <taxon>Taphrinomycotina</taxon>
        <taxon>Pneumocystomycetes</taxon>
        <taxon>Pneumocystaceae</taxon>
        <taxon>Pneumocystis</taxon>
    </lineage>
</organism>
<reference evidence="1 2" key="1">
    <citation type="journal article" date="2021" name="Commun. Biol.">
        <title>Genomic insights into the host specific adaptation of the Pneumocystis genus.</title>
        <authorList>
            <person name="Cisse O.H."/>
            <person name="Ma L."/>
            <person name="Dekker J.P."/>
            <person name="Khil P.P."/>
            <person name="Youn J.-H."/>
            <person name="Brenchley J.M."/>
            <person name="Blair R."/>
            <person name="Pahar B."/>
            <person name="Chabe M."/>
            <person name="Van Rompay K.K.A."/>
            <person name="Keesler R."/>
            <person name="Sukura A."/>
            <person name="Hirsch V."/>
            <person name="Kutty G."/>
            <person name="Liu Y."/>
            <person name="Peng L."/>
            <person name="Chen J."/>
            <person name="Song J."/>
            <person name="Weissenbacher-Lang C."/>
            <person name="Xu J."/>
            <person name="Upham N.S."/>
            <person name="Stajich J.E."/>
            <person name="Cuomo C.A."/>
            <person name="Cushion M.T."/>
            <person name="Kovacs J.A."/>
        </authorList>
    </citation>
    <scope>NUCLEOTIDE SEQUENCE [LARGE SCALE GENOMIC DNA]</scope>
    <source>
        <strain evidence="1 2">RABM</strain>
    </source>
</reference>
<evidence type="ECO:0000313" key="1">
    <source>
        <dbReference type="EMBL" id="KAG4305761.1"/>
    </source>
</evidence>
<comment type="caution">
    <text evidence="1">The sequence shown here is derived from an EMBL/GenBank/DDBJ whole genome shotgun (WGS) entry which is preliminary data.</text>
</comment>
<accession>A0ACB7CDC5</accession>
<evidence type="ECO:0000313" key="2">
    <source>
        <dbReference type="Proteomes" id="UP000768646"/>
    </source>
</evidence>